<dbReference type="GO" id="GO:0071944">
    <property type="term" value="C:cell periphery"/>
    <property type="evidence" value="ECO:0007669"/>
    <property type="project" value="UniProtKB-ARBA"/>
</dbReference>
<evidence type="ECO:0000256" key="5">
    <source>
        <dbReference type="SAM" id="MobiDB-lite"/>
    </source>
</evidence>
<keyword evidence="3 6" id="KW-1133">Transmembrane helix</keyword>
<evidence type="ECO:0000256" key="4">
    <source>
        <dbReference type="ARBA" id="ARBA00023136"/>
    </source>
</evidence>
<dbReference type="STRING" id="1036612.A0A1L9TQ19"/>
<feature type="compositionally biased region" description="Pro residues" evidence="5">
    <location>
        <begin position="210"/>
        <end position="222"/>
    </location>
</feature>
<dbReference type="GeneID" id="63760785"/>
<dbReference type="PANTHER" id="PTHR15549:SF26">
    <property type="entry name" value="AXIAL BUDDING PATTERN PROTEIN 2-RELATED"/>
    <property type="match status" value="1"/>
</dbReference>
<dbReference type="OrthoDB" id="4508480at2759"/>
<dbReference type="RefSeq" id="XP_040705291.1">
    <property type="nucleotide sequence ID" value="XM_040844712.1"/>
</dbReference>
<evidence type="ECO:0000256" key="3">
    <source>
        <dbReference type="ARBA" id="ARBA00022989"/>
    </source>
</evidence>
<dbReference type="Proteomes" id="UP000184356">
    <property type="component" value="Unassembled WGS sequence"/>
</dbReference>
<organism evidence="8 9">
    <name type="scientific">Aspergillus sydowii CBS 593.65</name>
    <dbReference type="NCBI Taxonomy" id="1036612"/>
    <lineage>
        <taxon>Eukaryota</taxon>
        <taxon>Fungi</taxon>
        <taxon>Dikarya</taxon>
        <taxon>Ascomycota</taxon>
        <taxon>Pezizomycotina</taxon>
        <taxon>Eurotiomycetes</taxon>
        <taxon>Eurotiomycetidae</taxon>
        <taxon>Eurotiales</taxon>
        <taxon>Aspergillaceae</taxon>
        <taxon>Aspergillus</taxon>
        <taxon>Aspergillus subgen. Nidulantes</taxon>
    </lineage>
</organism>
<evidence type="ECO:0000256" key="1">
    <source>
        <dbReference type="ARBA" id="ARBA00004167"/>
    </source>
</evidence>
<evidence type="ECO:0000256" key="2">
    <source>
        <dbReference type="ARBA" id="ARBA00022692"/>
    </source>
</evidence>
<proteinExistence type="predicted"/>
<evidence type="ECO:0000256" key="6">
    <source>
        <dbReference type="SAM" id="Phobius"/>
    </source>
</evidence>
<feature type="signal peptide" evidence="7">
    <location>
        <begin position="1"/>
        <end position="28"/>
    </location>
</feature>
<protein>
    <recommendedName>
        <fullName evidence="10">Mid2 domain-containing protein</fullName>
    </recommendedName>
</protein>
<evidence type="ECO:0000313" key="9">
    <source>
        <dbReference type="Proteomes" id="UP000184356"/>
    </source>
</evidence>
<name>A0A1L9TQ19_9EURO</name>
<keyword evidence="2 6" id="KW-0812">Transmembrane</keyword>
<gene>
    <name evidence="8" type="ORF">ASPSYDRAFT_29973</name>
</gene>
<feature type="transmembrane region" description="Helical" evidence="6">
    <location>
        <begin position="165"/>
        <end position="187"/>
    </location>
</feature>
<sequence length="346" mass="36115">MPPKRSKPALLSTTLLLLLPLLLPITQAWTFIWTDSKGSTTVEPGNWDKLGHPCKEIDHPQGGWYEFDAEDDEDITIYMYSSKDCTGQVKGYASHLKEGNSSVALRSYEVVDEAARSSSSSTFSTATSTSTSTSTGMPTTPTPTPDDEGSGSGSDTDSDSISPGAIGGIVAGVVVGAGVIGAIIYLARQRRKESSGPGYNSVSASASNPGPSPGPGPGPGPPTRSQTTGSNMVAAPYAQNNREPYSPTAVDTYAHSQQPVAYSPLESAHPGGQGGWPAKLPVYGPDAVSGTPPGYMQHQHHHGQGRQFTAELDGGAELQELSSTQVVNEIDGRSRGGSVYYGDRKG</sequence>
<evidence type="ECO:0000313" key="8">
    <source>
        <dbReference type="EMBL" id="OJJ61485.1"/>
    </source>
</evidence>
<keyword evidence="7" id="KW-0732">Signal</keyword>
<feature type="compositionally biased region" description="Polar residues" evidence="5">
    <location>
        <begin position="197"/>
        <end position="208"/>
    </location>
</feature>
<evidence type="ECO:0000256" key="7">
    <source>
        <dbReference type="SAM" id="SignalP"/>
    </source>
</evidence>
<dbReference type="VEuPathDB" id="FungiDB:ASPSYDRAFT_29973"/>
<dbReference type="InterPro" id="IPR051694">
    <property type="entry name" value="Immunoregulatory_rcpt-like"/>
</dbReference>
<feature type="region of interest" description="Disordered" evidence="5">
    <location>
        <begin position="116"/>
        <end position="161"/>
    </location>
</feature>
<reference evidence="9" key="1">
    <citation type="journal article" date="2017" name="Genome Biol.">
        <title>Comparative genomics reveals high biological diversity and specific adaptations in the industrially and medically important fungal genus Aspergillus.</title>
        <authorList>
            <person name="de Vries R.P."/>
            <person name="Riley R."/>
            <person name="Wiebenga A."/>
            <person name="Aguilar-Osorio G."/>
            <person name="Amillis S."/>
            <person name="Uchima C.A."/>
            <person name="Anderluh G."/>
            <person name="Asadollahi M."/>
            <person name="Askin M."/>
            <person name="Barry K."/>
            <person name="Battaglia E."/>
            <person name="Bayram O."/>
            <person name="Benocci T."/>
            <person name="Braus-Stromeyer S.A."/>
            <person name="Caldana C."/>
            <person name="Canovas D."/>
            <person name="Cerqueira G.C."/>
            <person name="Chen F."/>
            <person name="Chen W."/>
            <person name="Choi C."/>
            <person name="Clum A."/>
            <person name="Dos Santos R.A."/>
            <person name="Damasio A.R."/>
            <person name="Diallinas G."/>
            <person name="Emri T."/>
            <person name="Fekete E."/>
            <person name="Flipphi M."/>
            <person name="Freyberg S."/>
            <person name="Gallo A."/>
            <person name="Gournas C."/>
            <person name="Habgood R."/>
            <person name="Hainaut M."/>
            <person name="Harispe M.L."/>
            <person name="Henrissat B."/>
            <person name="Hilden K.S."/>
            <person name="Hope R."/>
            <person name="Hossain A."/>
            <person name="Karabika E."/>
            <person name="Karaffa L."/>
            <person name="Karanyi Z."/>
            <person name="Krasevec N."/>
            <person name="Kuo A."/>
            <person name="Kusch H."/>
            <person name="LaButti K."/>
            <person name="Lagendijk E.L."/>
            <person name="Lapidus A."/>
            <person name="Levasseur A."/>
            <person name="Lindquist E."/>
            <person name="Lipzen A."/>
            <person name="Logrieco A.F."/>
            <person name="MacCabe A."/>
            <person name="Maekelae M.R."/>
            <person name="Malavazi I."/>
            <person name="Melin P."/>
            <person name="Meyer V."/>
            <person name="Mielnichuk N."/>
            <person name="Miskei M."/>
            <person name="Molnar A.P."/>
            <person name="Mule G."/>
            <person name="Ngan C.Y."/>
            <person name="Orejas M."/>
            <person name="Orosz E."/>
            <person name="Ouedraogo J.P."/>
            <person name="Overkamp K.M."/>
            <person name="Park H.-S."/>
            <person name="Perrone G."/>
            <person name="Piumi F."/>
            <person name="Punt P.J."/>
            <person name="Ram A.F."/>
            <person name="Ramon A."/>
            <person name="Rauscher S."/>
            <person name="Record E."/>
            <person name="Riano-Pachon D.M."/>
            <person name="Robert V."/>
            <person name="Roehrig J."/>
            <person name="Ruller R."/>
            <person name="Salamov A."/>
            <person name="Salih N.S."/>
            <person name="Samson R.A."/>
            <person name="Sandor E."/>
            <person name="Sanguinetti M."/>
            <person name="Schuetze T."/>
            <person name="Sepcic K."/>
            <person name="Shelest E."/>
            <person name="Sherlock G."/>
            <person name="Sophianopoulou V."/>
            <person name="Squina F.M."/>
            <person name="Sun H."/>
            <person name="Susca A."/>
            <person name="Todd R.B."/>
            <person name="Tsang A."/>
            <person name="Unkles S.E."/>
            <person name="van de Wiele N."/>
            <person name="van Rossen-Uffink D."/>
            <person name="Oliveira J.V."/>
            <person name="Vesth T.C."/>
            <person name="Visser J."/>
            <person name="Yu J.-H."/>
            <person name="Zhou M."/>
            <person name="Andersen M.R."/>
            <person name="Archer D.B."/>
            <person name="Baker S.E."/>
            <person name="Benoit I."/>
            <person name="Brakhage A.A."/>
            <person name="Braus G.H."/>
            <person name="Fischer R."/>
            <person name="Frisvad J.C."/>
            <person name="Goldman G.H."/>
            <person name="Houbraken J."/>
            <person name="Oakley B."/>
            <person name="Pocsi I."/>
            <person name="Scazzocchio C."/>
            <person name="Seiboth B."/>
            <person name="vanKuyk P.A."/>
            <person name="Wortman J."/>
            <person name="Dyer P.S."/>
            <person name="Grigoriev I.V."/>
        </authorList>
    </citation>
    <scope>NUCLEOTIDE SEQUENCE [LARGE SCALE GENOMIC DNA]</scope>
    <source>
        <strain evidence="9">CBS 593.65</strain>
    </source>
</reference>
<feature type="region of interest" description="Disordered" evidence="5">
    <location>
        <begin position="193"/>
        <end position="230"/>
    </location>
</feature>
<dbReference type="AlphaFoldDB" id="A0A1L9TQ19"/>
<keyword evidence="4 6" id="KW-0472">Membrane</keyword>
<feature type="compositionally biased region" description="Low complexity" evidence="5">
    <location>
        <begin position="117"/>
        <end position="139"/>
    </location>
</feature>
<accession>A0A1L9TQ19</accession>
<evidence type="ECO:0008006" key="10">
    <source>
        <dbReference type="Google" id="ProtNLM"/>
    </source>
</evidence>
<keyword evidence="9" id="KW-1185">Reference proteome</keyword>
<dbReference type="GO" id="GO:0016020">
    <property type="term" value="C:membrane"/>
    <property type="evidence" value="ECO:0007669"/>
    <property type="project" value="UniProtKB-SubCell"/>
</dbReference>
<feature type="chain" id="PRO_5012115064" description="Mid2 domain-containing protein" evidence="7">
    <location>
        <begin position="29"/>
        <end position="346"/>
    </location>
</feature>
<dbReference type="PANTHER" id="PTHR15549">
    <property type="entry name" value="PAIRED IMMUNOGLOBULIN-LIKE TYPE 2 RECEPTOR"/>
    <property type="match status" value="1"/>
</dbReference>
<dbReference type="EMBL" id="KV878584">
    <property type="protein sequence ID" value="OJJ61485.1"/>
    <property type="molecule type" value="Genomic_DNA"/>
</dbReference>
<comment type="subcellular location">
    <subcellularLocation>
        <location evidence="1">Membrane</location>
        <topology evidence="1">Single-pass membrane protein</topology>
    </subcellularLocation>
</comment>